<dbReference type="InterPro" id="IPR002305">
    <property type="entry name" value="aa-tRNA-synth_Ic"/>
</dbReference>
<comment type="caution">
    <text evidence="10">The sequence shown here is derived from an EMBL/GenBank/DDBJ whole genome shotgun (WGS) entry which is preliminary data.</text>
</comment>
<proteinExistence type="inferred from homology"/>
<dbReference type="PANTHER" id="PTHR43766">
    <property type="entry name" value="TRYPTOPHAN--TRNA LIGASE, MITOCHONDRIAL"/>
    <property type="match status" value="1"/>
</dbReference>
<dbReference type="InterPro" id="IPR014729">
    <property type="entry name" value="Rossmann-like_a/b/a_fold"/>
</dbReference>
<protein>
    <recommendedName>
        <fullName evidence="2">tryptophan--tRNA ligase</fullName>
        <ecNumber evidence="2">6.1.1.2</ecNumber>
    </recommendedName>
</protein>
<keyword evidence="3 9" id="KW-0436">Ligase</keyword>
<evidence type="ECO:0000256" key="7">
    <source>
        <dbReference type="ARBA" id="ARBA00023146"/>
    </source>
</evidence>
<dbReference type="EC" id="6.1.1.2" evidence="2"/>
<evidence type="ECO:0000256" key="2">
    <source>
        <dbReference type="ARBA" id="ARBA00013161"/>
    </source>
</evidence>
<keyword evidence="7 9" id="KW-0030">Aminoacyl-tRNA synthetase</keyword>
<dbReference type="RefSeq" id="WP_184100634.1">
    <property type="nucleotide sequence ID" value="NZ_JACHHN010000004.1"/>
</dbReference>
<dbReference type="EMBL" id="JACHHN010000004">
    <property type="protein sequence ID" value="MBB5191532.1"/>
    <property type="molecule type" value="Genomic_DNA"/>
</dbReference>
<evidence type="ECO:0000313" key="10">
    <source>
        <dbReference type="EMBL" id="MBB5191532.1"/>
    </source>
</evidence>
<evidence type="ECO:0000256" key="8">
    <source>
        <dbReference type="ARBA" id="ARBA00049929"/>
    </source>
</evidence>
<dbReference type="GO" id="GO:0005829">
    <property type="term" value="C:cytosol"/>
    <property type="evidence" value="ECO:0007669"/>
    <property type="project" value="TreeGrafter"/>
</dbReference>
<dbReference type="Proteomes" id="UP000543030">
    <property type="component" value="Unassembled WGS sequence"/>
</dbReference>
<evidence type="ECO:0000256" key="5">
    <source>
        <dbReference type="ARBA" id="ARBA00022840"/>
    </source>
</evidence>
<accession>A0A840RGW7</accession>
<dbReference type="PANTHER" id="PTHR43766:SF1">
    <property type="entry name" value="TRYPTOPHAN--TRNA LIGASE, MITOCHONDRIAL"/>
    <property type="match status" value="1"/>
</dbReference>
<dbReference type="InterPro" id="IPR050203">
    <property type="entry name" value="Trp-tRNA_synthetase"/>
</dbReference>
<keyword evidence="11" id="KW-1185">Reference proteome</keyword>
<dbReference type="GO" id="GO:0006436">
    <property type="term" value="P:tryptophanyl-tRNA aminoacylation"/>
    <property type="evidence" value="ECO:0007669"/>
    <property type="project" value="TreeGrafter"/>
</dbReference>
<keyword evidence="4 9" id="KW-0547">Nucleotide-binding</keyword>
<evidence type="ECO:0000256" key="9">
    <source>
        <dbReference type="RuleBase" id="RU363036"/>
    </source>
</evidence>
<dbReference type="SUPFAM" id="SSF52374">
    <property type="entry name" value="Nucleotidylyl transferase"/>
    <property type="match status" value="1"/>
</dbReference>
<dbReference type="GO" id="GO:0004830">
    <property type="term" value="F:tryptophan-tRNA ligase activity"/>
    <property type="evidence" value="ECO:0007669"/>
    <property type="project" value="UniProtKB-EC"/>
</dbReference>
<reference evidence="10 11" key="1">
    <citation type="submission" date="2020-08" db="EMBL/GenBank/DDBJ databases">
        <title>Genomic Encyclopedia of Type Strains, Phase IV (KMG-IV): sequencing the most valuable type-strain genomes for metagenomic binning, comparative biology and taxonomic classification.</title>
        <authorList>
            <person name="Goeker M."/>
        </authorList>
    </citation>
    <scope>NUCLEOTIDE SEQUENCE [LARGE SCALE GENOMIC DNA]</scope>
    <source>
        <strain evidence="10 11">DSM 18233</strain>
    </source>
</reference>
<dbReference type="FunFam" id="1.10.240.10:FF:000005">
    <property type="entry name" value="Tryptophan--tRNA ligase"/>
    <property type="match status" value="1"/>
</dbReference>
<comment type="similarity">
    <text evidence="1 9">Belongs to the class-I aminoacyl-tRNA synthetase family.</text>
</comment>
<evidence type="ECO:0000256" key="3">
    <source>
        <dbReference type="ARBA" id="ARBA00022598"/>
    </source>
</evidence>
<gene>
    <name evidence="10" type="ORF">HNQ50_002262</name>
</gene>
<name>A0A840RGW7_9NEIS</name>
<dbReference type="Gene3D" id="3.40.50.620">
    <property type="entry name" value="HUPs"/>
    <property type="match status" value="2"/>
</dbReference>
<dbReference type="Gene3D" id="1.10.240.10">
    <property type="entry name" value="Tyrosyl-Transfer RNA Synthetase"/>
    <property type="match status" value="1"/>
</dbReference>
<dbReference type="AlphaFoldDB" id="A0A840RGW7"/>
<sequence length="298" mass="32374">MTVIPPNQILLTGDKATGPLGLGHYVRNLRQRLAYQEKHRQFMMLADVHAGDDQVLEIALDYLAIGIDPQRSTLFVQSQVPELQELAACYARFGARTLGLSQSNLAHGVADITALKTRLVPTTDPQQAALVEHGNALVREVNARAGTAVLVEALPVLAAHASNRVALTSAAHALPLAASPDAIHAAIHALSTDPERASAKAPGDVEQNEVFFFLDAFESDIHFLDDLKSKYRRGGLSDAVIRHHLEACVQQALEPIRERRNALAQQPDEVMHLLRQGTERARSVVAGTLDEVKRTLGV</sequence>
<organism evidence="10 11">
    <name type="scientific">Silvimonas terrae</name>
    <dbReference type="NCBI Taxonomy" id="300266"/>
    <lineage>
        <taxon>Bacteria</taxon>
        <taxon>Pseudomonadati</taxon>
        <taxon>Pseudomonadota</taxon>
        <taxon>Betaproteobacteria</taxon>
        <taxon>Neisseriales</taxon>
        <taxon>Chitinibacteraceae</taxon>
        <taxon>Silvimonas</taxon>
    </lineage>
</organism>
<comment type="catalytic activity">
    <reaction evidence="8">
        <text>tRNA(Trp) + L-tryptophan + ATP = L-tryptophyl-tRNA(Trp) + AMP + diphosphate + H(+)</text>
        <dbReference type="Rhea" id="RHEA:24080"/>
        <dbReference type="Rhea" id="RHEA-COMP:9671"/>
        <dbReference type="Rhea" id="RHEA-COMP:9705"/>
        <dbReference type="ChEBI" id="CHEBI:15378"/>
        <dbReference type="ChEBI" id="CHEBI:30616"/>
        <dbReference type="ChEBI" id="CHEBI:33019"/>
        <dbReference type="ChEBI" id="CHEBI:57912"/>
        <dbReference type="ChEBI" id="CHEBI:78442"/>
        <dbReference type="ChEBI" id="CHEBI:78535"/>
        <dbReference type="ChEBI" id="CHEBI:456215"/>
        <dbReference type="EC" id="6.1.1.2"/>
    </reaction>
</comment>
<dbReference type="GO" id="GO:0005524">
    <property type="term" value="F:ATP binding"/>
    <property type="evidence" value="ECO:0007669"/>
    <property type="project" value="UniProtKB-KW"/>
</dbReference>
<evidence type="ECO:0000256" key="6">
    <source>
        <dbReference type="ARBA" id="ARBA00022917"/>
    </source>
</evidence>
<keyword evidence="6 9" id="KW-0648">Protein biosynthesis</keyword>
<evidence type="ECO:0000313" key="11">
    <source>
        <dbReference type="Proteomes" id="UP000543030"/>
    </source>
</evidence>
<dbReference type="Pfam" id="PF00579">
    <property type="entry name" value="tRNA-synt_1b"/>
    <property type="match status" value="1"/>
</dbReference>
<evidence type="ECO:0000256" key="4">
    <source>
        <dbReference type="ARBA" id="ARBA00022741"/>
    </source>
</evidence>
<evidence type="ECO:0000256" key="1">
    <source>
        <dbReference type="ARBA" id="ARBA00005594"/>
    </source>
</evidence>
<keyword evidence="5 9" id="KW-0067">ATP-binding</keyword>